<accession>A0ABU5F3U5</accession>
<gene>
    <name evidence="2" type="ORF">R5W23_002700</name>
</gene>
<dbReference type="Gene3D" id="1.25.10.10">
    <property type="entry name" value="Leucine-rich Repeat Variant"/>
    <property type="match status" value="1"/>
</dbReference>
<organism evidence="2 3">
    <name type="scientific">Gemmata algarum</name>
    <dbReference type="NCBI Taxonomy" id="2975278"/>
    <lineage>
        <taxon>Bacteria</taxon>
        <taxon>Pseudomonadati</taxon>
        <taxon>Planctomycetota</taxon>
        <taxon>Planctomycetia</taxon>
        <taxon>Gemmatales</taxon>
        <taxon>Gemmataceae</taxon>
        <taxon>Gemmata</taxon>
    </lineage>
</organism>
<evidence type="ECO:0000256" key="1">
    <source>
        <dbReference type="SAM" id="MobiDB-lite"/>
    </source>
</evidence>
<evidence type="ECO:0000313" key="2">
    <source>
        <dbReference type="EMBL" id="MDY3561422.1"/>
    </source>
</evidence>
<feature type="region of interest" description="Disordered" evidence="1">
    <location>
        <begin position="1"/>
        <end position="37"/>
    </location>
</feature>
<name>A0ABU5F3U5_9BACT</name>
<feature type="compositionally biased region" description="Basic and acidic residues" evidence="1">
    <location>
        <begin position="1"/>
        <end position="10"/>
    </location>
</feature>
<evidence type="ECO:0000313" key="3">
    <source>
        <dbReference type="Proteomes" id="UP001272242"/>
    </source>
</evidence>
<dbReference type="Proteomes" id="UP001272242">
    <property type="component" value="Unassembled WGS sequence"/>
</dbReference>
<comment type="caution">
    <text evidence="2">The sequence shown here is derived from an EMBL/GenBank/DDBJ whole genome shotgun (WGS) entry which is preliminary data.</text>
</comment>
<keyword evidence="3" id="KW-1185">Reference proteome</keyword>
<dbReference type="EMBL" id="JAXBLV010000193">
    <property type="protein sequence ID" value="MDY3561422.1"/>
    <property type="molecule type" value="Genomic_DNA"/>
</dbReference>
<dbReference type="InterPro" id="IPR016024">
    <property type="entry name" value="ARM-type_fold"/>
</dbReference>
<proteinExistence type="predicted"/>
<dbReference type="InterPro" id="IPR011989">
    <property type="entry name" value="ARM-like"/>
</dbReference>
<dbReference type="SUPFAM" id="SSF48371">
    <property type="entry name" value="ARM repeat"/>
    <property type="match status" value="1"/>
</dbReference>
<sequence length="226" mass="24767">MTLTTRDTRTSYRRPVGAAAGSQQHKQEVAAERSTPAREGAAERTLFWRLVRNLILASHRDRTVARSKVVDYLKATRYPGPAFNELLFQCSKEGGPDGLDIAIDVIAEVGPEAARYARRLLSIDSPKWDPPGLRRQVTDSIWYAILRGVCQSKADVAEKIILTLTAALRGTVGIREAAAHALGDLAECEGPRVKDVVTYFLGELAGEDQQPEVRQAATEVLSALED</sequence>
<protein>
    <recommendedName>
        <fullName evidence="4">HEAT repeat domain-containing protein</fullName>
    </recommendedName>
</protein>
<evidence type="ECO:0008006" key="4">
    <source>
        <dbReference type="Google" id="ProtNLM"/>
    </source>
</evidence>
<dbReference type="RefSeq" id="WP_320687837.1">
    <property type="nucleotide sequence ID" value="NZ_JAXBLV010000193.1"/>
</dbReference>
<reference evidence="3" key="1">
    <citation type="journal article" date="2023" name="Mar. Drugs">
        <title>Gemmata algarum, a Novel Planctomycete Isolated from an Algal Mat, Displays Antimicrobial Activity.</title>
        <authorList>
            <person name="Kumar G."/>
            <person name="Kallscheuer N."/>
            <person name="Kashif M."/>
            <person name="Ahamad S."/>
            <person name="Jagadeeshwari U."/>
            <person name="Pannikurungottu S."/>
            <person name="Haufschild T."/>
            <person name="Kabuu M."/>
            <person name="Sasikala C."/>
            <person name="Jogler C."/>
            <person name="Ramana C."/>
        </authorList>
    </citation>
    <scope>NUCLEOTIDE SEQUENCE [LARGE SCALE GENOMIC DNA]</scope>
    <source>
        <strain evidence="3">JC673</strain>
    </source>
</reference>